<sequence>MQQLASPDTAIAGLHASAPAVLPFAPEYAIRAFLLEREHGNVLVYSAPDLASERASIDALGGAERHYLSHRHEAIFLPATPLAPLFADEREADAVEAPHHVRGTWSRRHLLDDDLEVIPIPGHTPGATAFLWDTGAERILFTGDTLYLDGGEWVAGLLESSDREAFVRSLELIRELEFDVLVPWAAGAGQPWHARTDRDDARRRIDAIVARIRRGEDG</sequence>
<feature type="domain" description="Metallo-beta-lactamase" evidence="1">
    <location>
        <begin position="83"/>
        <end position="183"/>
    </location>
</feature>
<dbReference type="RefSeq" id="WP_012933455.1">
    <property type="nucleotide sequence ID" value="NC_013739.1"/>
</dbReference>
<evidence type="ECO:0000313" key="3">
    <source>
        <dbReference type="Proteomes" id="UP000008229"/>
    </source>
</evidence>
<accession>D3F3C4</accession>
<dbReference type="PANTHER" id="PTHR42773:SF1">
    <property type="entry name" value="METALLO-BETA-LACTAMASE FAMILY PROTEIN"/>
    <property type="match status" value="1"/>
</dbReference>
<dbReference type="HOGENOM" id="CLU_089253_1_0_11"/>
<reference evidence="2 3" key="1">
    <citation type="journal article" date="2010" name="Stand. Genomic Sci.">
        <title>Complete genome sequence of Conexibacter woesei type strain (ID131577).</title>
        <authorList>
            <person name="Pukall R."/>
            <person name="Lapidus A."/>
            <person name="Glavina Del Rio T."/>
            <person name="Copeland A."/>
            <person name="Tice H."/>
            <person name="Cheng J.-F."/>
            <person name="Lucas S."/>
            <person name="Chen F."/>
            <person name="Nolan M."/>
            <person name="Bruce D."/>
            <person name="Goodwin L."/>
            <person name="Pitluck S."/>
            <person name="Mavromatis K."/>
            <person name="Ivanova N."/>
            <person name="Ovchinnikova G."/>
            <person name="Pati A."/>
            <person name="Chen A."/>
            <person name="Palaniappan K."/>
            <person name="Land M."/>
            <person name="Hauser L."/>
            <person name="Chang Y.-J."/>
            <person name="Jeffries C.D."/>
            <person name="Chain P."/>
            <person name="Meincke L."/>
            <person name="Sims D."/>
            <person name="Brettin T."/>
            <person name="Detter J.C."/>
            <person name="Rohde M."/>
            <person name="Goeker M."/>
            <person name="Bristow J."/>
            <person name="Eisen J.A."/>
            <person name="Markowitz V."/>
            <person name="Kyrpides N.C."/>
            <person name="Klenk H.-P."/>
            <person name="Hugenholtz P."/>
        </authorList>
    </citation>
    <scope>NUCLEOTIDE SEQUENCE [LARGE SCALE GENOMIC DNA]</scope>
    <source>
        <strain evidence="3">DSM 14684 / CIP 108061 / JCM 11494 / NBRC 100937 / ID131577</strain>
    </source>
</reference>
<keyword evidence="3" id="KW-1185">Reference proteome</keyword>
<dbReference type="STRING" id="469383.Cwoe_1978"/>
<dbReference type="PANTHER" id="PTHR42773">
    <property type="entry name" value="METALLO-BETA-LACTAMASE-RELATED"/>
    <property type="match status" value="1"/>
</dbReference>
<name>D3F3C4_CONWI</name>
<dbReference type="KEGG" id="cwo:Cwoe_1978"/>
<proteinExistence type="predicted"/>
<protein>
    <recommendedName>
        <fullName evidence="1">Metallo-beta-lactamase domain-containing protein</fullName>
    </recommendedName>
</protein>
<dbReference type="eggNOG" id="COG0491">
    <property type="taxonomic scope" value="Bacteria"/>
</dbReference>
<organism evidence="2 3">
    <name type="scientific">Conexibacter woesei (strain DSM 14684 / CCUG 47730 / CIP 108061 / JCM 11494 / NBRC 100937 / ID131577)</name>
    <dbReference type="NCBI Taxonomy" id="469383"/>
    <lineage>
        <taxon>Bacteria</taxon>
        <taxon>Bacillati</taxon>
        <taxon>Actinomycetota</taxon>
        <taxon>Thermoleophilia</taxon>
        <taxon>Solirubrobacterales</taxon>
        <taxon>Conexibacteraceae</taxon>
        <taxon>Conexibacter</taxon>
    </lineage>
</organism>
<dbReference type="OrthoDB" id="2971563at2"/>
<reference evidence="3" key="2">
    <citation type="submission" date="2010-01" db="EMBL/GenBank/DDBJ databases">
        <title>The complete genome of Conexibacter woesei DSM 14684.</title>
        <authorList>
            <consortium name="US DOE Joint Genome Institute (JGI-PGF)"/>
            <person name="Lucas S."/>
            <person name="Copeland A."/>
            <person name="Lapidus A."/>
            <person name="Glavina del Rio T."/>
            <person name="Dalin E."/>
            <person name="Tice H."/>
            <person name="Bruce D."/>
            <person name="Goodwin L."/>
            <person name="Pitluck S."/>
            <person name="Kyrpides N."/>
            <person name="Mavromatis K."/>
            <person name="Ivanova N."/>
            <person name="Mikhailova N."/>
            <person name="Chertkov O."/>
            <person name="Brettin T."/>
            <person name="Detter J.C."/>
            <person name="Han C."/>
            <person name="Larimer F."/>
            <person name="Land M."/>
            <person name="Hauser L."/>
            <person name="Markowitz V."/>
            <person name="Cheng J.-F."/>
            <person name="Hugenholtz P."/>
            <person name="Woyke T."/>
            <person name="Wu D."/>
            <person name="Pukall R."/>
            <person name="Steenblock K."/>
            <person name="Schneider S."/>
            <person name="Klenk H.-P."/>
            <person name="Eisen J.A."/>
        </authorList>
    </citation>
    <scope>NUCLEOTIDE SEQUENCE [LARGE SCALE GENOMIC DNA]</scope>
    <source>
        <strain evidence="3">DSM 14684 / CIP 108061 / JCM 11494 / NBRC 100937 / ID131577</strain>
    </source>
</reference>
<dbReference type="InterPro" id="IPR036866">
    <property type="entry name" value="RibonucZ/Hydroxyglut_hydro"/>
</dbReference>
<dbReference type="Pfam" id="PF00753">
    <property type="entry name" value="Lactamase_B"/>
    <property type="match status" value="1"/>
</dbReference>
<evidence type="ECO:0000313" key="2">
    <source>
        <dbReference type="EMBL" id="ADB50404.1"/>
    </source>
</evidence>
<dbReference type="Proteomes" id="UP000008229">
    <property type="component" value="Chromosome"/>
</dbReference>
<dbReference type="InterPro" id="IPR001279">
    <property type="entry name" value="Metallo-B-lactamas"/>
</dbReference>
<gene>
    <name evidence="2" type="ordered locus">Cwoe_1978</name>
</gene>
<evidence type="ECO:0000259" key="1">
    <source>
        <dbReference type="Pfam" id="PF00753"/>
    </source>
</evidence>
<dbReference type="EMBL" id="CP001854">
    <property type="protein sequence ID" value="ADB50404.1"/>
    <property type="molecule type" value="Genomic_DNA"/>
</dbReference>
<dbReference type="AlphaFoldDB" id="D3F3C4"/>
<dbReference type="SUPFAM" id="SSF56281">
    <property type="entry name" value="Metallo-hydrolase/oxidoreductase"/>
    <property type="match status" value="1"/>
</dbReference>
<dbReference type="Gene3D" id="3.60.15.10">
    <property type="entry name" value="Ribonuclease Z/Hydroxyacylglutathione hydrolase-like"/>
    <property type="match status" value="1"/>
</dbReference>